<organism evidence="2 3">
    <name type="scientific">Phytohabitans suffuscus</name>
    <dbReference type="NCBI Taxonomy" id="624315"/>
    <lineage>
        <taxon>Bacteria</taxon>
        <taxon>Bacillati</taxon>
        <taxon>Actinomycetota</taxon>
        <taxon>Actinomycetes</taxon>
        <taxon>Micromonosporales</taxon>
        <taxon>Micromonosporaceae</taxon>
    </lineage>
</organism>
<dbReference type="AlphaFoldDB" id="A0A6F8YCK7"/>
<name>A0A6F8YCK7_9ACTN</name>
<keyword evidence="3" id="KW-1185">Reference proteome</keyword>
<dbReference type="EMBL" id="AP022871">
    <property type="protein sequence ID" value="BCB83708.1"/>
    <property type="molecule type" value="Genomic_DNA"/>
</dbReference>
<feature type="compositionally biased region" description="Basic and acidic residues" evidence="1">
    <location>
        <begin position="157"/>
        <end position="176"/>
    </location>
</feature>
<feature type="region of interest" description="Disordered" evidence="1">
    <location>
        <begin position="134"/>
        <end position="206"/>
    </location>
</feature>
<reference evidence="2 3" key="1">
    <citation type="submission" date="2020-03" db="EMBL/GenBank/DDBJ databases">
        <title>Whole genome shotgun sequence of Phytohabitans suffuscus NBRC 105367.</title>
        <authorList>
            <person name="Komaki H."/>
            <person name="Tamura T."/>
        </authorList>
    </citation>
    <scope>NUCLEOTIDE SEQUENCE [LARGE SCALE GENOMIC DNA]</scope>
    <source>
        <strain evidence="2 3">NBRC 105367</strain>
    </source>
</reference>
<evidence type="ECO:0000313" key="2">
    <source>
        <dbReference type="EMBL" id="BCB83708.1"/>
    </source>
</evidence>
<reference evidence="2 3" key="2">
    <citation type="submission" date="2020-03" db="EMBL/GenBank/DDBJ databases">
        <authorList>
            <person name="Ichikawa N."/>
            <person name="Kimura A."/>
            <person name="Kitahashi Y."/>
            <person name="Uohara A."/>
        </authorList>
    </citation>
    <scope>NUCLEOTIDE SEQUENCE [LARGE SCALE GENOMIC DNA]</scope>
    <source>
        <strain evidence="2 3">NBRC 105367</strain>
    </source>
</reference>
<protein>
    <submittedName>
        <fullName evidence="2">Uncharacterized protein</fullName>
    </submittedName>
</protein>
<feature type="compositionally biased region" description="Basic and acidic residues" evidence="1">
    <location>
        <begin position="1"/>
        <end position="11"/>
    </location>
</feature>
<evidence type="ECO:0000256" key="1">
    <source>
        <dbReference type="SAM" id="MobiDB-lite"/>
    </source>
</evidence>
<accession>A0A6F8YCK7</accession>
<sequence>MERSQRDEQTRRTSAIKAKPHRDLVTDLISRQPTRMNRNQIRSLGLFYQPTEHRRLPRARVARHQSGARIGMRVIQPSGQIRQHRPPASEVAAFSQLARQHSPRTRLEMLSQLDTAPRIHRSQPLYALAEAVDQRRNDEAEADERQGQHKYNGRHATAREQPDQDTNPCDRPREQIDQPPMPPHHTILCGTARSDNAESAIRSTAP</sequence>
<dbReference type="Proteomes" id="UP000503011">
    <property type="component" value="Chromosome"/>
</dbReference>
<feature type="region of interest" description="Disordered" evidence="1">
    <location>
        <begin position="1"/>
        <end position="20"/>
    </location>
</feature>
<feature type="compositionally biased region" description="Basic and acidic residues" evidence="1">
    <location>
        <begin position="134"/>
        <end position="147"/>
    </location>
</feature>
<proteinExistence type="predicted"/>
<evidence type="ECO:0000313" key="3">
    <source>
        <dbReference type="Proteomes" id="UP000503011"/>
    </source>
</evidence>
<dbReference type="RefSeq" id="WP_173154310.1">
    <property type="nucleotide sequence ID" value="NZ_AP022871.1"/>
</dbReference>
<dbReference type="KEGG" id="psuu:Psuf_010210"/>
<gene>
    <name evidence="2" type="ORF">Psuf_010210</name>
</gene>